<feature type="region of interest" description="Disordered" evidence="5">
    <location>
        <begin position="479"/>
        <end position="498"/>
    </location>
</feature>
<accession>A0A2W1LG57</accession>
<evidence type="ECO:0000256" key="1">
    <source>
        <dbReference type="ARBA" id="ARBA00004196"/>
    </source>
</evidence>
<dbReference type="EMBL" id="QKRB01000055">
    <property type="protein sequence ID" value="PZD94032.1"/>
    <property type="molecule type" value="Genomic_DNA"/>
</dbReference>
<dbReference type="InterPro" id="IPR006059">
    <property type="entry name" value="SBP"/>
</dbReference>
<sequence>MKETGSTGKARKPLLLLLVLTMFMSLLAACADGNGDTSTEKRVLRIGTLYGSPQDESYFRQQYTDAFELMNSNIEIEIVSAINYNDQRFQTPDENTKQPDSYEELTKMLTGSNPVDVIVVEYSYLRRMVQDNLLKQLDPLIQQDKFDLSDYVPAVMEGIKSAGDNNIYALTPTFSSSALFYNKKLFTEANIDFPTDGMTWDEVFAKAGMLAKGEGKDRVYGLTFNRYGSDGFWDIQNYTGPLQLKIVDDKGEKMLVNNPQWEKAWTDITELYKKKIMPTMEDIYQERDPEKPYNQFEGDLFLSGRVAMVAMGDTNFINEITLMNENAEKLGMEPIDWDIVTSPQHSEAAGVGGNVYLSSLMGINNKAQNDKDAWEFIKFMNSKEWAKLKSRSSYELTARKEFLKPMNGLTYNVEAFTKLKPVPPQSLEQEKLFRQNSNMYQVQYIAQPYFQEVVKGDKTVKEALEKWETEGNAMLQKIKANPNGPLEPTDGGVIQEVY</sequence>
<keyword evidence="8" id="KW-1185">Reference proteome</keyword>
<evidence type="ECO:0000256" key="2">
    <source>
        <dbReference type="ARBA" id="ARBA00008520"/>
    </source>
</evidence>
<dbReference type="GO" id="GO:0030313">
    <property type="term" value="C:cell envelope"/>
    <property type="evidence" value="ECO:0007669"/>
    <property type="project" value="UniProtKB-SubCell"/>
</dbReference>
<evidence type="ECO:0000256" key="4">
    <source>
        <dbReference type="ARBA" id="ARBA00022729"/>
    </source>
</evidence>
<keyword evidence="3" id="KW-0813">Transport</keyword>
<dbReference type="Pfam" id="PF01547">
    <property type="entry name" value="SBP_bac_1"/>
    <property type="match status" value="1"/>
</dbReference>
<name>A0A2W1LG57_9BACL</name>
<dbReference type="AlphaFoldDB" id="A0A2W1LG57"/>
<dbReference type="Gene3D" id="3.40.190.10">
    <property type="entry name" value="Periplasmic binding protein-like II"/>
    <property type="match status" value="1"/>
</dbReference>
<comment type="similarity">
    <text evidence="2">Belongs to the bacterial solute-binding protein 1 family.</text>
</comment>
<dbReference type="Proteomes" id="UP000249522">
    <property type="component" value="Unassembled WGS sequence"/>
</dbReference>
<reference evidence="7 8" key="1">
    <citation type="submission" date="2018-06" db="EMBL/GenBank/DDBJ databases">
        <title>Paenibacillus imtechensis sp. nov.</title>
        <authorList>
            <person name="Pinnaka A.K."/>
            <person name="Singh H."/>
            <person name="Kaur M."/>
        </authorList>
    </citation>
    <scope>NUCLEOTIDE SEQUENCE [LARGE SCALE GENOMIC DNA]</scope>
    <source>
        <strain evidence="7 8">SMB1</strain>
    </source>
</reference>
<feature type="signal peptide" evidence="6">
    <location>
        <begin position="1"/>
        <end position="28"/>
    </location>
</feature>
<evidence type="ECO:0000313" key="7">
    <source>
        <dbReference type="EMBL" id="PZD94032.1"/>
    </source>
</evidence>
<dbReference type="PROSITE" id="PS51257">
    <property type="entry name" value="PROKAR_LIPOPROTEIN"/>
    <property type="match status" value="1"/>
</dbReference>
<gene>
    <name evidence="7" type="ORF">DNH61_20375</name>
</gene>
<dbReference type="PANTHER" id="PTHR43649:SF31">
    <property type="entry name" value="SN-GLYCEROL-3-PHOSPHATE-BINDING PERIPLASMIC PROTEIN UGPB"/>
    <property type="match status" value="1"/>
</dbReference>
<evidence type="ECO:0000313" key="8">
    <source>
        <dbReference type="Proteomes" id="UP000249522"/>
    </source>
</evidence>
<proteinExistence type="inferred from homology"/>
<comment type="subcellular location">
    <subcellularLocation>
        <location evidence="1">Cell envelope</location>
    </subcellularLocation>
</comment>
<evidence type="ECO:0000256" key="5">
    <source>
        <dbReference type="SAM" id="MobiDB-lite"/>
    </source>
</evidence>
<organism evidence="7 8">
    <name type="scientific">Paenibacillus sambharensis</name>
    <dbReference type="NCBI Taxonomy" id="1803190"/>
    <lineage>
        <taxon>Bacteria</taxon>
        <taxon>Bacillati</taxon>
        <taxon>Bacillota</taxon>
        <taxon>Bacilli</taxon>
        <taxon>Bacillales</taxon>
        <taxon>Paenibacillaceae</taxon>
        <taxon>Paenibacillus</taxon>
    </lineage>
</organism>
<dbReference type="PANTHER" id="PTHR43649">
    <property type="entry name" value="ARABINOSE-BINDING PROTEIN-RELATED"/>
    <property type="match status" value="1"/>
</dbReference>
<evidence type="ECO:0000256" key="6">
    <source>
        <dbReference type="SAM" id="SignalP"/>
    </source>
</evidence>
<feature type="chain" id="PRO_5039090638" evidence="6">
    <location>
        <begin position="29"/>
        <end position="498"/>
    </location>
</feature>
<protein>
    <submittedName>
        <fullName evidence="7">ABC transporter substrate-binding protein</fullName>
    </submittedName>
</protein>
<keyword evidence="4 6" id="KW-0732">Signal</keyword>
<dbReference type="OrthoDB" id="2675752at2"/>
<dbReference type="SUPFAM" id="SSF53850">
    <property type="entry name" value="Periplasmic binding protein-like II"/>
    <property type="match status" value="1"/>
</dbReference>
<comment type="caution">
    <text evidence="7">The sequence shown here is derived from an EMBL/GenBank/DDBJ whole genome shotgun (WGS) entry which is preliminary data.</text>
</comment>
<dbReference type="InterPro" id="IPR050490">
    <property type="entry name" value="Bact_solute-bd_prot1"/>
</dbReference>
<evidence type="ECO:0000256" key="3">
    <source>
        <dbReference type="ARBA" id="ARBA00022448"/>
    </source>
</evidence>